<protein>
    <submittedName>
        <fullName evidence="4">Polysaccharide export outer membrane protein</fullName>
    </submittedName>
</protein>
<proteinExistence type="predicted"/>
<feature type="domain" description="Soluble ligand binding" evidence="3">
    <location>
        <begin position="120"/>
        <end position="164"/>
    </location>
</feature>
<organism evidence="4 5">
    <name type="scientific">Tistlia consotensis USBA 355</name>
    <dbReference type="NCBI Taxonomy" id="560819"/>
    <lineage>
        <taxon>Bacteria</taxon>
        <taxon>Pseudomonadati</taxon>
        <taxon>Pseudomonadota</taxon>
        <taxon>Alphaproteobacteria</taxon>
        <taxon>Rhodospirillales</taxon>
        <taxon>Rhodovibrionaceae</taxon>
        <taxon>Tistlia</taxon>
    </lineage>
</organism>
<dbReference type="STRING" id="560819.SAMN05428998_12276"/>
<evidence type="ECO:0000313" key="5">
    <source>
        <dbReference type="Proteomes" id="UP000192917"/>
    </source>
</evidence>
<dbReference type="GO" id="GO:0015159">
    <property type="term" value="F:polysaccharide transmembrane transporter activity"/>
    <property type="evidence" value="ECO:0007669"/>
    <property type="project" value="InterPro"/>
</dbReference>
<sequence>MFLRLDLPTPPIATVAGLFLLAAGLGGCAGDPGAPDLAPKQTEYRLGPGDKVLVTVFGQDDLTGQHVVDGQGDISLSLIGAVPAGDKTAPQLADAIARRLSPKYLNDPKVSVQVLNYRPFYIVGEVKSPGSYPYVDDMTVMNAVALAGGLTYRAREDEFYITRKADPEKVKREAFPNTEVEPGDLITVRERFF</sequence>
<gene>
    <name evidence="4" type="ORF">SAMN05428998_12276</name>
</gene>
<keyword evidence="1" id="KW-0732">Signal</keyword>
<evidence type="ECO:0000313" key="4">
    <source>
        <dbReference type="EMBL" id="SMF59129.1"/>
    </source>
</evidence>
<reference evidence="4 5" key="1">
    <citation type="submission" date="2017-04" db="EMBL/GenBank/DDBJ databases">
        <authorList>
            <person name="Afonso C.L."/>
            <person name="Miller P.J."/>
            <person name="Scott M.A."/>
            <person name="Spackman E."/>
            <person name="Goraichik I."/>
            <person name="Dimitrov K.M."/>
            <person name="Suarez D.L."/>
            <person name="Swayne D.E."/>
        </authorList>
    </citation>
    <scope>NUCLEOTIDE SEQUENCE [LARGE SCALE GENOMIC DNA]</scope>
    <source>
        <strain evidence="4 5">USBA 355</strain>
    </source>
</reference>
<dbReference type="Pfam" id="PF02563">
    <property type="entry name" value="Poly_export"/>
    <property type="match status" value="1"/>
</dbReference>
<dbReference type="PANTHER" id="PTHR33619:SF3">
    <property type="entry name" value="POLYSACCHARIDE EXPORT PROTEIN GFCE-RELATED"/>
    <property type="match status" value="1"/>
</dbReference>
<dbReference type="InterPro" id="IPR049712">
    <property type="entry name" value="Poly_export"/>
</dbReference>
<name>A0A1Y6CJN6_9PROT</name>
<dbReference type="Gene3D" id="3.30.1950.10">
    <property type="entry name" value="wza like domain"/>
    <property type="match status" value="1"/>
</dbReference>
<dbReference type="Proteomes" id="UP000192917">
    <property type="component" value="Unassembled WGS sequence"/>
</dbReference>
<keyword evidence="5" id="KW-1185">Reference proteome</keyword>
<evidence type="ECO:0000259" key="3">
    <source>
        <dbReference type="Pfam" id="PF10531"/>
    </source>
</evidence>
<feature type="domain" description="Polysaccharide export protein N-terminal" evidence="2">
    <location>
        <begin position="39"/>
        <end position="114"/>
    </location>
</feature>
<dbReference type="AlphaFoldDB" id="A0A1Y6CJN6"/>
<dbReference type="PROSITE" id="PS51257">
    <property type="entry name" value="PROKAR_LIPOPROTEIN"/>
    <property type="match status" value="1"/>
</dbReference>
<evidence type="ECO:0000256" key="1">
    <source>
        <dbReference type="ARBA" id="ARBA00022729"/>
    </source>
</evidence>
<dbReference type="Pfam" id="PF10531">
    <property type="entry name" value="SLBB"/>
    <property type="match status" value="1"/>
</dbReference>
<dbReference type="PANTHER" id="PTHR33619">
    <property type="entry name" value="POLYSACCHARIDE EXPORT PROTEIN GFCE-RELATED"/>
    <property type="match status" value="1"/>
</dbReference>
<dbReference type="RefSeq" id="WP_085124917.1">
    <property type="nucleotide sequence ID" value="NZ_FWZX01000022.1"/>
</dbReference>
<accession>A0A1Y6CJN6</accession>
<dbReference type="InterPro" id="IPR019554">
    <property type="entry name" value="Soluble_ligand-bd"/>
</dbReference>
<dbReference type="InterPro" id="IPR003715">
    <property type="entry name" value="Poly_export_N"/>
</dbReference>
<evidence type="ECO:0000259" key="2">
    <source>
        <dbReference type="Pfam" id="PF02563"/>
    </source>
</evidence>
<dbReference type="Gene3D" id="3.10.560.10">
    <property type="entry name" value="Outer membrane lipoprotein wza domain like"/>
    <property type="match status" value="1"/>
</dbReference>
<dbReference type="EMBL" id="FWZX01000022">
    <property type="protein sequence ID" value="SMF59129.1"/>
    <property type="molecule type" value="Genomic_DNA"/>
</dbReference>